<proteinExistence type="predicted"/>
<organism evidence="1 2">
    <name type="scientific">Nesterenkonia xinjiangensis</name>
    <dbReference type="NCBI Taxonomy" id="225327"/>
    <lineage>
        <taxon>Bacteria</taxon>
        <taxon>Bacillati</taxon>
        <taxon>Actinomycetota</taxon>
        <taxon>Actinomycetes</taxon>
        <taxon>Micrococcales</taxon>
        <taxon>Micrococcaceae</taxon>
        <taxon>Nesterenkonia</taxon>
    </lineage>
</organism>
<gene>
    <name evidence="1" type="ORF">HNR09_001210</name>
</gene>
<sequence>MSSAVALGAGALVRQGPPGSAVPFEPLPDIGLGDESVDRAVLQALAEHNDARILADAASVQEFLSGSPDARWCVREVKKLVAAFAGEDSAHHGEQSVLNSAEELLEHVQGLQTGVGLFDAGNNLESPPDSCFSLVDLVTVKKLVDAAEGDRLAPLGARLDELVPSVAAAVVEAHGGGVHTSNHRWEVAGALLAVNDQWPDPMLVERADEWLAEGIDVYGDGQYSERSSQYSSEVVNPSLLRIAEHTDDGALLDMVRANLKVTVDLTDPDGHVETIHSRRQDQWRVREDWLYLLQYREFALRDDDAVLARRAEEVLAQGPADLGDFYADVLARPALAQTLPEGADRQVAELLDLRESSGLIRVPDEAGALTCFAGSDHPQFRRTASGLSTNPTFLRYRRGAAELTSLRISPRFFSMGPLRPVDLVQTGRGWQMSASHRTGYHQPITRRPDLRSDGMYDLEDDGRFHSAMSFSARDLAEVRYEATFDLTPADGGWTLSVESASPQTLVVAQLVFSDEGELEFDGEHDELQEAPPEASAAFLLRSGGIRHRVGGDSLGVEFEGVESHPGEVDFDSGEEYSYMGGRMPTPEGVVVWVPFRAPGTFSLRLSS</sequence>
<protein>
    <recommendedName>
        <fullName evidence="3">Heparinase II/III-like protein</fullName>
    </recommendedName>
</protein>
<comment type="caution">
    <text evidence="1">The sequence shown here is derived from an EMBL/GenBank/DDBJ whole genome shotgun (WGS) entry which is preliminary data.</text>
</comment>
<name>A0A7Z0GLQ5_9MICC</name>
<dbReference type="RefSeq" id="WP_179541233.1">
    <property type="nucleotide sequence ID" value="NZ_BAAALL010000002.1"/>
</dbReference>
<reference evidence="1 2" key="1">
    <citation type="submission" date="2020-07" db="EMBL/GenBank/DDBJ databases">
        <title>Sequencing the genomes of 1000 actinobacteria strains.</title>
        <authorList>
            <person name="Klenk H.-P."/>
        </authorList>
    </citation>
    <scope>NUCLEOTIDE SEQUENCE [LARGE SCALE GENOMIC DNA]</scope>
    <source>
        <strain evidence="1 2">DSM 15475</strain>
    </source>
</reference>
<accession>A0A7Z0GLQ5</accession>
<dbReference type="Proteomes" id="UP000535437">
    <property type="component" value="Unassembled WGS sequence"/>
</dbReference>
<dbReference type="AlphaFoldDB" id="A0A7Z0GLQ5"/>
<evidence type="ECO:0008006" key="3">
    <source>
        <dbReference type="Google" id="ProtNLM"/>
    </source>
</evidence>
<evidence type="ECO:0000313" key="1">
    <source>
        <dbReference type="EMBL" id="NYJ77799.1"/>
    </source>
</evidence>
<evidence type="ECO:0000313" key="2">
    <source>
        <dbReference type="Proteomes" id="UP000535437"/>
    </source>
</evidence>
<dbReference type="EMBL" id="JACCFY010000001">
    <property type="protein sequence ID" value="NYJ77799.1"/>
    <property type="molecule type" value="Genomic_DNA"/>
</dbReference>
<keyword evidence="2" id="KW-1185">Reference proteome</keyword>